<evidence type="ECO:0000259" key="5">
    <source>
        <dbReference type="PROSITE" id="PS00498"/>
    </source>
</evidence>
<dbReference type="InterPro" id="IPR008922">
    <property type="entry name" value="Di-copper_centre_dom_sf"/>
</dbReference>
<feature type="region of interest" description="Disordered" evidence="3">
    <location>
        <begin position="480"/>
        <end position="516"/>
    </location>
</feature>
<dbReference type="Proteomes" id="UP001197093">
    <property type="component" value="Unassembled WGS sequence"/>
</dbReference>
<dbReference type="PANTHER" id="PTHR11474:SF126">
    <property type="entry name" value="TYROSINASE-LIKE PROTEIN TYR-1-RELATED"/>
    <property type="match status" value="1"/>
</dbReference>
<feature type="compositionally biased region" description="Low complexity" evidence="3">
    <location>
        <begin position="505"/>
        <end position="516"/>
    </location>
</feature>
<dbReference type="EMBL" id="JAHCVI010000001">
    <property type="protein sequence ID" value="KAG7294443.1"/>
    <property type="molecule type" value="Genomic_DNA"/>
</dbReference>
<gene>
    <name evidence="6" type="ORF">NEMBOFW57_004516</name>
</gene>
<dbReference type="GO" id="GO:0016491">
    <property type="term" value="F:oxidoreductase activity"/>
    <property type="evidence" value="ECO:0007669"/>
    <property type="project" value="InterPro"/>
</dbReference>
<dbReference type="CDD" id="cd12108">
    <property type="entry name" value="Hr-like"/>
    <property type="match status" value="1"/>
</dbReference>
<dbReference type="GO" id="GO:0046872">
    <property type="term" value="F:metal ion binding"/>
    <property type="evidence" value="ECO:0007669"/>
    <property type="project" value="UniProtKB-KW"/>
</dbReference>
<evidence type="ECO:0000259" key="4">
    <source>
        <dbReference type="PROSITE" id="PS00497"/>
    </source>
</evidence>
<keyword evidence="1" id="KW-0479">Metal-binding</keyword>
<dbReference type="PROSITE" id="PS00498">
    <property type="entry name" value="TYROSINASE_2"/>
    <property type="match status" value="1"/>
</dbReference>
<dbReference type="InterPro" id="IPR012312">
    <property type="entry name" value="Hemerythrin-like"/>
</dbReference>
<dbReference type="PRINTS" id="PR00092">
    <property type="entry name" value="TYROSINASE"/>
</dbReference>
<evidence type="ECO:0000256" key="3">
    <source>
        <dbReference type="SAM" id="MobiDB-lite"/>
    </source>
</evidence>
<dbReference type="Pfam" id="PF00264">
    <property type="entry name" value="Tyrosinase"/>
    <property type="match status" value="1"/>
</dbReference>
<dbReference type="InterPro" id="IPR050316">
    <property type="entry name" value="Tyrosinase/Hemocyanin"/>
</dbReference>
<dbReference type="AlphaFoldDB" id="A0AAD4FBU9"/>
<keyword evidence="7" id="KW-1185">Reference proteome</keyword>
<protein>
    <recommendedName>
        <fullName evidence="4 5">Tyrosinase copper-binding domain-containing protein</fullName>
    </recommendedName>
</protein>
<organism evidence="6 7">
    <name type="scientific">Staphylotrichum longicolle</name>
    <dbReference type="NCBI Taxonomy" id="669026"/>
    <lineage>
        <taxon>Eukaryota</taxon>
        <taxon>Fungi</taxon>
        <taxon>Dikarya</taxon>
        <taxon>Ascomycota</taxon>
        <taxon>Pezizomycotina</taxon>
        <taxon>Sordariomycetes</taxon>
        <taxon>Sordariomycetidae</taxon>
        <taxon>Sordariales</taxon>
        <taxon>Chaetomiaceae</taxon>
        <taxon>Staphylotrichum</taxon>
    </lineage>
</organism>
<dbReference type="SUPFAM" id="SSF48056">
    <property type="entry name" value="Di-copper centre-containing domain"/>
    <property type="match status" value="1"/>
</dbReference>
<feature type="domain" description="Tyrosinase copper-binding" evidence="4">
    <location>
        <begin position="306"/>
        <end position="323"/>
    </location>
</feature>
<sequence length="551" mass="60611">MAPVYADQPFSLISTPIALAQDSATPDIFDTMASEMALVHNIIIRGLNSIYLQAPYISPADEKPFGKYMAHWYNLIHSHHDGEEAMFFPSIQRLTGVDGLMDANIEQHKTFHDGLESFKAYIDAVVAGQTKYEGSRVVKIIEDFAPALVKHLADEIPTILSLRQHAAKLAELPKLFGEEADKVMKEMGLSGLVWAFSNIDSQFEGGRWQSWPPAPAPVKILVRGVLWWANPDARKFGATDRAGNMKPLYAVPHAEARHTLSNTEKLDYINAELCLMKKPASLGLPGAKTRFDELQAIHQLQAYSTHFVGAFLPFHRLMMYSHETALRTECNYTGYQPYWAEERDAGKFRTSVLFDATYGFGGDGSASRGQCITDGPFANYTNSLGPGYQVTNHCINRAINDQMSAGSSKANVDACLAMATFDRAWPCIEGNPHAGGHGGVGGQMQNGVSSPGDPLFYLHHTWLDKVFWDWQARDRTTRTTTISGTNIGPDFAPGFPARPSNIPKPTGADGDPGTTTTPAHVLNMYGNSPNKTIADVLDIQGEFLCYEYVEA</sequence>
<keyword evidence="2" id="KW-0186">Copper</keyword>
<dbReference type="Pfam" id="PF01814">
    <property type="entry name" value="Hemerythrin"/>
    <property type="match status" value="1"/>
</dbReference>
<evidence type="ECO:0000256" key="1">
    <source>
        <dbReference type="ARBA" id="ARBA00022723"/>
    </source>
</evidence>
<dbReference type="PANTHER" id="PTHR11474">
    <property type="entry name" value="TYROSINASE FAMILY MEMBER"/>
    <property type="match status" value="1"/>
</dbReference>
<accession>A0AAD4FBU9</accession>
<evidence type="ECO:0000256" key="2">
    <source>
        <dbReference type="ARBA" id="ARBA00023008"/>
    </source>
</evidence>
<dbReference type="PROSITE" id="PS00497">
    <property type="entry name" value="TYROSINASE_1"/>
    <property type="match status" value="1"/>
</dbReference>
<evidence type="ECO:0000313" key="7">
    <source>
        <dbReference type="Proteomes" id="UP001197093"/>
    </source>
</evidence>
<proteinExistence type="predicted"/>
<comment type="caution">
    <text evidence="6">The sequence shown here is derived from an EMBL/GenBank/DDBJ whole genome shotgun (WGS) entry which is preliminary data.</text>
</comment>
<dbReference type="Gene3D" id="1.20.120.520">
    <property type="entry name" value="nmb1532 protein domain like"/>
    <property type="match status" value="1"/>
</dbReference>
<dbReference type="InterPro" id="IPR002227">
    <property type="entry name" value="Tyrosinase_Cu-bd"/>
</dbReference>
<dbReference type="Gene3D" id="1.10.1280.10">
    <property type="entry name" value="Di-copper center containing domain from catechol oxidase"/>
    <property type="match status" value="1"/>
</dbReference>
<feature type="domain" description="Tyrosinase copper-binding" evidence="5">
    <location>
        <begin position="453"/>
        <end position="464"/>
    </location>
</feature>
<name>A0AAD4FBU9_9PEZI</name>
<reference evidence="6" key="1">
    <citation type="submission" date="2023-02" db="EMBL/GenBank/DDBJ databases">
        <authorList>
            <person name="Palmer J.M."/>
        </authorList>
    </citation>
    <scope>NUCLEOTIDE SEQUENCE</scope>
    <source>
        <strain evidence="6">FW57</strain>
    </source>
</reference>
<evidence type="ECO:0000313" key="6">
    <source>
        <dbReference type="EMBL" id="KAG7294443.1"/>
    </source>
</evidence>